<dbReference type="Proteomes" id="UP000010420">
    <property type="component" value="Unassembled WGS sequence"/>
</dbReference>
<feature type="transmembrane region" description="Helical" evidence="1">
    <location>
        <begin position="20"/>
        <end position="38"/>
    </location>
</feature>
<gene>
    <name evidence="2" type="ORF">HMPREF0216_01048</name>
</gene>
<evidence type="ECO:0000313" key="2">
    <source>
        <dbReference type="EMBL" id="EKY28204.1"/>
    </source>
</evidence>
<keyword evidence="1" id="KW-0812">Transmembrane</keyword>
<proteinExistence type="predicted"/>
<dbReference type="OrthoDB" id="1852297at2"/>
<feature type="transmembrane region" description="Helical" evidence="1">
    <location>
        <begin position="218"/>
        <end position="240"/>
    </location>
</feature>
<feature type="transmembrane region" description="Helical" evidence="1">
    <location>
        <begin position="44"/>
        <end position="61"/>
    </location>
</feature>
<protein>
    <submittedName>
        <fullName evidence="2">Uncharacterized protein</fullName>
    </submittedName>
</protein>
<feature type="transmembrane region" description="Helical" evidence="1">
    <location>
        <begin position="176"/>
        <end position="193"/>
    </location>
</feature>
<keyword evidence="1" id="KW-0472">Membrane</keyword>
<comment type="caution">
    <text evidence="2">The sequence shown here is derived from an EMBL/GenBank/DDBJ whole genome shotgun (WGS) entry which is preliminary data.</text>
</comment>
<evidence type="ECO:0000313" key="3">
    <source>
        <dbReference type="Proteomes" id="UP000010420"/>
    </source>
</evidence>
<keyword evidence="3" id="KW-1185">Reference proteome</keyword>
<dbReference type="eggNOG" id="ENOG50337EY">
    <property type="taxonomic scope" value="Bacteria"/>
</dbReference>
<dbReference type="HOGENOM" id="CLU_095619_0_0_9"/>
<feature type="transmembrane region" description="Helical" evidence="1">
    <location>
        <begin position="81"/>
        <end position="103"/>
    </location>
</feature>
<dbReference type="PATRIC" id="fig|545697.3.peg.1032"/>
<dbReference type="RefSeq" id="WP_005211804.1">
    <property type="nucleotide sequence ID" value="NZ_KB291618.1"/>
</dbReference>
<dbReference type="AlphaFoldDB" id="L1QJL6"/>
<dbReference type="EMBL" id="AMEZ01000026">
    <property type="protein sequence ID" value="EKY28204.1"/>
    <property type="molecule type" value="Genomic_DNA"/>
</dbReference>
<reference evidence="2 3" key="1">
    <citation type="submission" date="2012-05" db="EMBL/GenBank/DDBJ databases">
        <authorList>
            <person name="Weinstock G."/>
            <person name="Sodergren E."/>
            <person name="Lobos E.A."/>
            <person name="Fulton L."/>
            <person name="Fulton R."/>
            <person name="Courtney L."/>
            <person name="Fronick C."/>
            <person name="O'Laughlin M."/>
            <person name="Godfrey J."/>
            <person name="Wilson R.M."/>
            <person name="Miner T."/>
            <person name="Farmer C."/>
            <person name="Delehaunty K."/>
            <person name="Cordes M."/>
            <person name="Minx P."/>
            <person name="Tomlinson C."/>
            <person name="Chen J."/>
            <person name="Wollam A."/>
            <person name="Pepin K.H."/>
            <person name="Bhonagiri V."/>
            <person name="Zhang X."/>
            <person name="Suruliraj S."/>
            <person name="Warren W."/>
            <person name="Mitreva M."/>
            <person name="Mardis E.R."/>
            <person name="Wilson R.K."/>
        </authorList>
    </citation>
    <scope>NUCLEOTIDE SEQUENCE [LARGE SCALE GENOMIC DNA]</scope>
    <source>
        <strain evidence="2 3">DSM 1785</strain>
    </source>
</reference>
<dbReference type="STRING" id="545697.HMPREF0216_01048"/>
<keyword evidence="1" id="KW-1133">Transmembrane helix</keyword>
<name>L1QJL6_9CLOT</name>
<evidence type="ECO:0000256" key="1">
    <source>
        <dbReference type="SAM" id="Phobius"/>
    </source>
</evidence>
<sequence length="246" mass="28548">MDKILKVSKFNIEDMIKPIVIFYGFLLAYLLFITRWSIGSEEVIMGGIEIFTVLFIVLHGMETFKRKFYFAQSNNISRKSFIKGIILSIFPISMAMAITDLFINRAINAFIKMPSLYEFIIGNFKGKVSSSTWIQDNSVDVMLKNIIFLFLIYCMVYILALVIEIIFYNRNELGKLVAITILIFLPKIVRNIMEHFDVVPYEINNKIKDILNFTDNNIIIELLTYGILFIGLYFIANLLIRKATIK</sequence>
<organism evidence="2 3">
    <name type="scientific">Clostridium celatum DSM 1785</name>
    <dbReference type="NCBI Taxonomy" id="545697"/>
    <lineage>
        <taxon>Bacteria</taxon>
        <taxon>Bacillati</taxon>
        <taxon>Bacillota</taxon>
        <taxon>Clostridia</taxon>
        <taxon>Eubacteriales</taxon>
        <taxon>Clostridiaceae</taxon>
        <taxon>Clostridium</taxon>
    </lineage>
</organism>
<feature type="transmembrane region" description="Helical" evidence="1">
    <location>
        <begin position="146"/>
        <end position="169"/>
    </location>
</feature>
<accession>L1QJL6</accession>